<keyword evidence="1" id="KW-1133">Transmembrane helix</keyword>
<dbReference type="AlphaFoldDB" id="A0A1B8TXG1"/>
<evidence type="ECO:0008006" key="4">
    <source>
        <dbReference type="Google" id="ProtNLM"/>
    </source>
</evidence>
<evidence type="ECO:0000313" key="3">
    <source>
        <dbReference type="Proteomes" id="UP000092584"/>
    </source>
</evidence>
<name>A0A1B8TXG1_9FLAO</name>
<gene>
    <name evidence="2" type="ORF">LPB3_08475</name>
</gene>
<sequence>MERIDINNEETVNEGKIAAIISHLWIVGLVIAFIMNLNKKNSFTSFYIRQMIGLNLAQFLNGVLIYELLGRTAGLIVGVLLFICWFISLFGAFKGEEKLIPYIGEYFQKGFQGI</sequence>
<keyword evidence="3" id="KW-1185">Reference proteome</keyword>
<dbReference type="Proteomes" id="UP000092584">
    <property type="component" value="Unassembled WGS sequence"/>
</dbReference>
<proteinExistence type="predicted"/>
<feature type="transmembrane region" description="Helical" evidence="1">
    <location>
        <begin position="17"/>
        <end position="34"/>
    </location>
</feature>
<protein>
    <recommendedName>
        <fullName evidence="4">Import component protein</fullName>
    </recommendedName>
</protein>
<keyword evidence="1" id="KW-0472">Membrane</keyword>
<feature type="transmembrane region" description="Helical" evidence="1">
    <location>
        <begin position="46"/>
        <end position="66"/>
    </location>
</feature>
<dbReference type="STRING" id="1774273.LPB03_04020"/>
<evidence type="ECO:0000256" key="1">
    <source>
        <dbReference type="SAM" id="Phobius"/>
    </source>
</evidence>
<accession>A0A1B8TXG1</accession>
<feature type="transmembrane region" description="Helical" evidence="1">
    <location>
        <begin position="72"/>
        <end position="93"/>
    </location>
</feature>
<dbReference type="OrthoDB" id="6400719at2"/>
<dbReference type="RefSeq" id="WP_065319159.1">
    <property type="nucleotide sequence ID" value="NZ_CP017477.1"/>
</dbReference>
<dbReference type="EMBL" id="LSFM01000022">
    <property type="protein sequence ID" value="OBY64411.1"/>
    <property type="molecule type" value="Genomic_DNA"/>
</dbReference>
<organism evidence="2 3">
    <name type="scientific">Polaribacter vadi</name>
    <dbReference type="NCBI Taxonomy" id="1774273"/>
    <lineage>
        <taxon>Bacteria</taxon>
        <taxon>Pseudomonadati</taxon>
        <taxon>Bacteroidota</taxon>
        <taxon>Flavobacteriia</taxon>
        <taxon>Flavobacteriales</taxon>
        <taxon>Flavobacteriaceae</taxon>
    </lineage>
</organism>
<keyword evidence="1" id="KW-0812">Transmembrane</keyword>
<evidence type="ECO:0000313" key="2">
    <source>
        <dbReference type="EMBL" id="OBY64411.1"/>
    </source>
</evidence>
<reference evidence="3" key="1">
    <citation type="submission" date="2016-02" db="EMBL/GenBank/DDBJ databases">
        <authorList>
            <person name="Shin S.-K."/>
            <person name="Yi H."/>
            <person name="Kim E."/>
        </authorList>
    </citation>
    <scope>NUCLEOTIDE SEQUENCE [LARGE SCALE GENOMIC DNA]</scope>
    <source>
        <strain evidence="3">LPB0003</strain>
    </source>
</reference>
<comment type="caution">
    <text evidence="2">The sequence shown here is derived from an EMBL/GenBank/DDBJ whole genome shotgun (WGS) entry which is preliminary data.</text>
</comment>
<dbReference type="KEGG" id="pob:LPB03_04020"/>